<dbReference type="InterPro" id="IPR036768">
    <property type="entry name" value="PolIII_chi_sf"/>
</dbReference>
<dbReference type="Gene3D" id="3.40.50.10110">
    <property type="entry name" value="DNA polymerase III subunit chi"/>
    <property type="match status" value="1"/>
</dbReference>
<dbReference type="Proteomes" id="UP000193136">
    <property type="component" value="Unassembled WGS sequence"/>
</dbReference>
<reference evidence="1 2" key="1">
    <citation type="submission" date="2017-03" db="EMBL/GenBank/DDBJ databases">
        <title>Genome sequence of Geothermobacter sp. EPR-M, Deep-Sea Iron Reducer.</title>
        <authorList>
            <person name="Tully B."/>
            <person name="Savalia P."/>
            <person name="Abuyen K."/>
            <person name="Baughan C."/>
            <person name="Romero E."/>
            <person name="Ronkowski C."/>
            <person name="Torres B."/>
            <person name="Tremblay J."/>
            <person name="Trujillo A."/>
            <person name="Tyler M."/>
            <person name="Perez-Rodriguez I."/>
            <person name="Amend J."/>
        </authorList>
    </citation>
    <scope>NUCLEOTIDE SEQUENCE [LARGE SCALE GENOMIC DNA]</scope>
    <source>
        <strain evidence="1 2">EPR-M</strain>
    </source>
</reference>
<dbReference type="InterPro" id="IPR007459">
    <property type="entry name" value="DNA_pol3_chi"/>
</dbReference>
<protein>
    <submittedName>
        <fullName evidence="1">DNA polymerase III subunit chi</fullName>
    </submittedName>
</protein>
<dbReference type="PANTHER" id="PTHR38767">
    <property type="entry name" value="DNA POLYMERASE III SUBUNIT CHI"/>
    <property type="match status" value="1"/>
</dbReference>
<proteinExistence type="predicted"/>
<dbReference type="GO" id="GO:0003677">
    <property type="term" value="F:DNA binding"/>
    <property type="evidence" value="ECO:0007669"/>
    <property type="project" value="InterPro"/>
</dbReference>
<dbReference type="GO" id="GO:0003887">
    <property type="term" value="F:DNA-directed DNA polymerase activity"/>
    <property type="evidence" value="ECO:0007669"/>
    <property type="project" value="InterPro"/>
</dbReference>
<keyword evidence="2" id="KW-1185">Reference proteome</keyword>
<comment type="caution">
    <text evidence="1">The sequence shown here is derived from an EMBL/GenBank/DDBJ whole genome shotgun (WGS) entry which is preliminary data.</text>
</comment>
<organism evidence="1 2">
    <name type="scientific">Geothermobacter hydrogeniphilus</name>
    <dbReference type="NCBI Taxonomy" id="1969733"/>
    <lineage>
        <taxon>Bacteria</taxon>
        <taxon>Pseudomonadati</taxon>
        <taxon>Thermodesulfobacteriota</taxon>
        <taxon>Desulfuromonadia</taxon>
        <taxon>Desulfuromonadales</taxon>
        <taxon>Geothermobacteraceae</taxon>
        <taxon>Geothermobacter</taxon>
    </lineage>
</organism>
<dbReference type="GO" id="GO:0032298">
    <property type="term" value="P:positive regulation of DNA-templated DNA replication initiation"/>
    <property type="evidence" value="ECO:0007669"/>
    <property type="project" value="TreeGrafter"/>
</dbReference>
<dbReference type="RefSeq" id="WP_085008535.1">
    <property type="nucleotide sequence ID" value="NZ_NAAD01000001.1"/>
</dbReference>
<evidence type="ECO:0000313" key="1">
    <source>
        <dbReference type="EMBL" id="ORJ63443.1"/>
    </source>
</evidence>
<evidence type="ECO:0000313" key="2">
    <source>
        <dbReference type="Proteomes" id="UP000193136"/>
    </source>
</evidence>
<accession>A0A1X0YEC7</accession>
<dbReference type="EMBL" id="NAAD01000001">
    <property type="protein sequence ID" value="ORJ63443.1"/>
    <property type="molecule type" value="Genomic_DNA"/>
</dbReference>
<dbReference type="STRING" id="1969733.B5V00_00850"/>
<gene>
    <name evidence="1" type="ORF">B5V00_00850</name>
</gene>
<sequence>MPKAYFVKLQRPERARHLCELAERFYLQGYRVLVTVMDENQGVTLDRFMWSWQKGSFVPHAYDNGAVECHAEPVVIGSCEQNPNSAQVLIMGGHCSLEFMRRFEIVVDFAEVYDPGAAARSRQRFSRYREAGFAPEMLQ</sequence>
<dbReference type="OrthoDB" id="9795973at2"/>
<name>A0A1X0YEC7_9BACT</name>
<dbReference type="PANTHER" id="PTHR38767:SF1">
    <property type="entry name" value="DNA POLYMERASE III SUBUNIT CHI"/>
    <property type="match status" value="1"/>
</dbReference>
<dbReference type="SUPFAM" id="SSF102400">
    <property type="entry name" value="DNA polymerase III chi subunit"/>
    <property type="match status" value="1"/>
</dbReference>
<dbReference type="GO" id="GO:0006260">
    <property type="term" value="P:DNA replication"/>
    <property type="evidence" value="ECO:0007669"/>
    <property type="project" value="InterPro"/>
</dbReference>
<dbReference type="AlphaFoldDB" id="A0A1X0YEC7"/>
<dbReference type="Pfam" id="PF04364">
    <property type="entry name" value="DNA_pol3_chi"/>
    <property type="match status" value="1"/>
</dbReference>